<evidence type="ECO:0000313" key="1">
    <source>
        <dbReference type="EMBL" id="DAF44817.1"/>
    </source>
</evidence>
<name>A0A8S5S1K6_9CAUD</name>
<proteinExistence type="predicted"/>
<protein>
    <submittedName>
        <fullName evidence="1">Uncharacterized protein</fullName>
    </submittedName>
</protein>
<organism evidence="1">
    <name type="scientific">Podoviridae sp. ct8Lf7</name>
    <dbReference type="NCBI Taxonomy" id="2827723"/>
    <lineage>
        <taxon>Viruses</taxon>
        <taxon>Duplodnaviria</taxon>
        <taxon>Heunggongvirae</taxon>
        <taxon>Uroviricota</taxon>
        <taxon>Caudoviricetes</taxon>
    </lineage>
</organism>
<reference evidence="1" key="1">
    <citation type="journal article" date="2021" name="Proc. Natl. Acad. Sci. U.S.A.">
        <title>A Catalog of Tens of Thousands of Viruses from Human Metagenomes Reveals Hidden Associations with Chronic Diseases.</title>
        <authorList>
            <person name="Tisza M.J."/>
            <person name="Buck C.B."/>
        </authorList>
    </citation>
    <scope>NUCLEOTIDE SEQUENCE</scope>
    <source>
        <strain evidence="1">Ct8Lf7</strain>
    </source>
</reference>
<sequence length="94" mass="10722">MNPIIGILVNGENNITTNQSFLFSFRIISGSLERQANCVTNRFNAHLGILEEKGKKLSTKKTLNFRTFSNSQKTCQSRSYIAHTLYENYLVFSL</sequence>
<accession>A0A8S5S1K6</accession>
<dbReference type="EMBL" id="BK032511">
    <property type="protein sequence ID" value="DAF44817.1"/>
    <property type="molecule type" value="Genomic_DNA"/>
</dbReference>